<comment type="caution">
    <text evidence="2">The sequence shown here is derived from an EMBL/GenBank/DDBJ whole genome shotgun (WGS) entry which is preliminary data.</text>
</comment>
<sequence length="219" mass="24871">MWKVIDFLTGPKRVPILLCSRYIFASKFSLKSHYDILGLTPKATQADVKAAYYKLSMQYHPDRNKSESAAKVFRDITAAYEVLGNYKLRKLYDRGLLGATGGVSASPVHPEEKFYKSRETRHQNPVYEGKTPIYDFDEWAKSHYGHSFAKRVAAKTRFDQRARQQAKVTADIQSERIIGLALLSITILAYITFSSDTYDVDRLENVNKNNVDISQSSGS</sequence>
<reference evidence="2" key="2">
    <citation type="submission" date="2017-10" db="EMBL/GenBank/DDBJ databases">
        <title>Ladona fulva Genome sequencing and assembly.</title>
        <authorList>
            <person name="Murali S."/>
            <person name="Richards S."/>
            <person name="Bandaranaike D."/>
            <person name="Bellair M."/>
            <person name="Blankenburg K."/>
            <person name="Chao H."/>
            <person name="Dinh H."/>
            <person name="Doddapaneni H."/>
            <person name="Dugan-Rocha S."/>
            <person name="Elkadiri S."/>
            <person name="Gnanaolivu R."/>
            <person name="Hernandez B."/>
            <person name="Skinner E."/>
            <person name="Javaid M."/>
            <person name="Lee S."/>
            <person name="Li M."/>
            <person name="Ming W."/>
            <person name="Munidasa M."/>
            <person name="Muniz J."/>
            <person name="Nguyen L."/>
            <person name="Hughes D."/>
            <person name="Osuji N."/>
            <person name="Pu L.-L."/>
            <person name="Puazo M."/>
            <person name="Qu C."/>
            <person name="Quiroz J."/>
            <person name="Raj R."/>
            <person name="Weissenberger G."/>
            <person name="Xin Y."/>
            <person name="Zou X."/>
            <person name="Han Y."/>
            <person name="Worley K."/>
            <person name="Muzny D."/>
            <person name="Gibbs R."/>
        </authorList>
    </citation>
    <scope>NUCLEOTIDE SEQUENCE</scope>
    <source>
        <strain evidence="2">Sampled in the wild</strain>
    </source>
</reference>
<reference evidence="2" key="1">
    <citation type="submission" date="2013-04" db="EMBL/GenBank/DDBJ databases">
        <authorList>
            <person name="Qu J."/>
            <person name="Murali S.C."/>
            <person name="Bandaranaike D."/>
            <person name="Bellair M."/>
            <person name="Blankenburg K."/>
            <person name="Chao H."/>
            <person name="Dinh H."/>
            <person name="Doddapaneni H."/>
            <person name="Downs B."/>
            <person name="Dugan-Rocha S."/>
            <person name="Elkadiri S."/>
            <person name="Gnanaolivu R.D."/>
            <person name="Hernandez B."/>
            <person name="Javaid M."/>
            <person name="Jayaseelan J.C."/>
            <person name="Lee S."/>
            <person name="Li M."/>
            <person name="Ming W."/>
            <person name="Munidasa M."/>
            <person name="Muniz J."/>
            <person name="Nguyen L."/>
            <person name="Ongeri F."/>
            <person name="Osuji N."/>
            <person name="Pu L.-L."/>
            <person name="Puazo M."/>
            <person name="Qu C."/>
            <person name="Quiroz J."/>
            <person name="Raj R."/>
            <person name="Weissenberger G."/>
            <person name="Xin Y."/>
            <person name="Zou X."/>
            <person name="Han Y."/>
            <person name="Richards S."/>
            <person name="Worley K."/>
            <person name="Muzny D."/>
            <person name="Gibbs R."/>
        </authorList>
    </citation>
    <scope>NUCLEOTIDE SEQUENCE</scope>
    <source>
        <strain evidence="2">Sampled in the wild</strain>
    </source>
</reference>
<evidence type="ECO:0000313" key="3">
    <source>
        <dbReference type="Proteomes" id="UP000792457"/>
    </source>
</evidence>
<dbReference type="CDD" id="cd06257">
    <property type="entry name" value="DnaJ"/>
    <property type="match status" value="1"/>
</dbReference>
<dbReference type="PRINTS" id="PR00625">
    <property type="entry name" value="JDOMAIN"/>
</dbReference>
<protein>
    <recommendedName>
        <fullName evidence="1">J domain-containing protein</fullName>
    </recommendedName>
</protein>
<dbReference type="Proteomes" id="UP000792457">
    <property type="component" value="Unassembled WGS sequence"/>
</dbReference>
<accession>A0A8K0KIZ5</accession>
<dbReference type="PANTHER" id="PTHR44873:SF1">
    <property type="entry name" value="DNAJ HOMOLOG SUBFAMILY C MEMBER 30, MITOCHONDRIAL"/>
    <property type="match status" value="1"/>
</dbReference>
<organism evidence="2 3">
    <name type="scientific">Ladona fulva</name>
    <name type="common">Scarce chaser dragonfly</name>
    <name type="synonym">Libellula fulva</name>
    <dbReference type="NCBI Taxonomy" id="123851"/>
    <lineage>
        <taxon>Eukaryota</taxon>
        <taxon>Metazoa</taxon>
        <taxon>Ecdysozoa</taxon>
        <taxon>Arthropoda</taxon>
        <taxon>Hexapoda</taxon>
        <taxon>Insecta</taxon>
        <taxon>Pterygota</taxon>
        <taxon>Palaeoptera</taxon>
        <taxon>Odonata</taxon>
        <taxon>Epiprocta</taxon>
        <taxon>Anisoptera</taxon>
        <taxon>Libelluloidea</taxon>
        <taxon>Libellulidae</taxon>
        <taxon>Ladona</taxon>
    </lineage>
</organism>
<dbReference type="OrthoDB" id="291007at2759"/>
<dbReference type="Gene3D" id="1.10.287.110">
    <property type="entry name" value="DnaJ domain"/>
    <property type="match status" value="1"/>
</dbReference>
<dbReference type="SUPFAM" id="SSF46565">
    <property type="entry name" value="Chaperone J-domain"/>
    <property type="match status" value="1"/>
</dbReference>
<dbReference type="InterPro" id="IPR018253">
    <property type="entry name" value="DnaJ_domain_CS"/>
</dbReference>
<dbReference type="InterPro" id="IPR001623">
    <property type="entry name" value="DnaJ_domain"/>
</dbReference>
<feature type="domain" description="J" evidence="1">
    <location>
        <begin position="32"/>
        <end position="96"/>
    </location>
</feature>
<dbReference type="InterPro" id="IPR036869">
    <property type="entry name" value="J_dom_sf"/>
</dbReference>
<evidence type="ECO:0000313" key="2">
    <source>
        <dbReference type="EMBL" id="KAG8234791.1"/>
    </source>
</evidence>
<dbReference type="SMART" id="SM00271">
    <property type="entry name" value="DnaJ"/>
    <property type="match status" value="1"/>
</dbReference>
<dbReference type="EMBL" id="KZ308844">
    <property type="protein sequence ID" value="KAG8234791.1"/>
    <property type="molecule type" value="Genomic_DNA"/>
</dbReference>
<dbReference type="Pfam" id="PF00226">
    <property type="entry name" value="DnaJ"/>
    <property type="match status" value="1"/>
</dbReference>
<proteinExistence type="predicted"/>
<dbReference type="InterPro" id="IPR053025">
    <property type="entry name" value="Mito_ATP_Synthase-Asso"/>
</dbReference>
<gene>
    <name evidence="2" type="ORF">J437_LFUL006623</name>
</gene>
<dbReference type="PANTHER" id="PTHR44873">
    <property type="entry name" value="DNAJ HOMOLOG SUBFAMILY C MEMBER 30, MITOCHONDRIAL"/>
    <property type="match status" value="1"/>
</dbReference>
<dbReference type="PROSITE" id="PS50076">
    <property type="entry name" value="DNAJ_2"/>
    <property type="match status" value="1"/>
</dbReference>
<dbReference type="AlphaFoldDB" id="A0A8K0KIZ5"/>
<keyword evidence="3" id="KW-1185">Reference proteome</keyword>
<evidence type="ECO:0000259" key="1">
    <source>
        <dbReference type="PROSITE" id="PS50076"/>
    </source>
</evidence>
<dbReference type="PROSITE" id="PS00636">
    <property type="entry name" value="DNAJ_1"/>
    <property type="match status" value="1"/>
</dbReference>
<name>A0A8K0KIZ5_LADFU</name>